<name>A0ABP8TTK8_9ACTN</name>
<evidence type="ECO:0000313" key="2">
    <source>
        <dbReference type="Proteomes" id="UP001500212"/>
    </source>
</evidence>
<accession>A0ABP8TTK8</accession>
<sequence>MIFSLEPPESFDFPSSLEHADAAASAADSTIAKAPTRPRCMLTLMTDPSQVVSISGGFYLTPR</sequence>
<dbReference type="Proteomes" id="UP001500212">
    <property type="component" value="Unassembled WGS sequence"/>
</dbReference>
<dbReference type="EMBL" id="BAABHJ010000023">
    <property type="protein sequence ID" value="GAA4613687.1"/>
    <property type="molecule type" value="Genomic_DNA"/>
</dbReference>
<protein>
    <submittedName>
        <fullName evidence="1">Uncharacterized protein</fullName>
    </submittedName>
</protein>
<evidence type="ECO:0000313" key="1">
    <source>
        <dbReference type="EMBL" id="GAA4613687.1"/>
    </source>
</evidence>
<reference evidence="2" key="1">
    <citation type="journal article" date="2019" name="Int. J. Syst. Evol. Microbiol.">
        <title>The Global Catalogue of Microorganisms (GCM) 10K type strain sequencing project: providing services to taxonomists for standard genome sequencing and annotation.</title>
        <authorList>
            <consortium name="The Broad Institute Genomics Platform"/>
            <consortium name="The Broad Institute Genome Sequencing Center for Infectious Disease"/>
            <person name="Wu L."/>
            <person name="Ma J."/>
        </authorList>
    </citation>
    <scope>NUCLEOTIDE SEQUENCE [LARGE SCALE GENOMIC DNA]</scope>
    <source>
        <strain evidence="2">JCM 17938</strain>
    </source>
</reference>
<organism evidence="1 2">
    <name type="scientific">Actinoallomurus liliacearum</name>
    <dbReference type="NCBI Taxonomy" id="1080073"/>
    <lineage>
        <taxon>Bacteria</taxon>
        <taxon>Bacillati</taxon>
        <taxon>Actinomycetota</taxon>
        <taxon>Actinomycetes</taxon>
        <taxon>Streptosporangiales</taxon>
        <taxon>Thermomonosporaceae</taxon>
        <taxon>Actinoallomurus</taxon>
    </lineage>
</organism>
<gene>
    <name evidence="1" type="ORF">GCM10023195_59400</name>
</gene>
<comment type="caution">
    <text evidence="1">The sequence shown here is derived from an EMBL/GenBank/DDBJ whole genome shotgun (WGS) entry which is preliminary data.</text>
</comment>
<keyword evidence="2" id="KW-1185">Reference proteome</keyword>
<proteinExistence type="predicted"/>